<feature type="transmembrane region" description="Helical" evidence="21">
    <location>
        <begin position="52"/>
        <end position="70"/>
    </location>
</feature>
<dbReference type="EC" id="2.4.99.28" evidence="19"/>
<dbReference type="GO" id="GO:0032153">
    <property type="term" value="C:cell division site"/>
    <property type="evidence" value="ECO:0007669"/>
    <property type="project" value="TreeGrafter"/>
</dbReference>
<comment type="subcellular location">
    <subcellularLocation>
        <location evidence="1">Cell membrane</location>
        <topology evidence="1">Multi-pass membrane protein</topology>
    </subcellularLocation>
</comment>
<dbReference type="AlphaFoldDB" id="A0A098R036"/>
<evidence type="ECO:0000256" key="13">
    <source>
        <dbReference type="ARBA" id="ARBA00023316"/>
    </source>
</evidence>
<keyword evidence="23" id="KW-1185">Reference proteome</keyword>
<dbReference type="OrthoDB" id="9768187at2"/>
<evidence type="ECO:0000256" key="6">
    <source>
        <dbReference type="ARBA" id="ARBA00022679"/>
    </source>
</evidence>
<dbReference type="eggNOG" id="COG0772">
    <property type="taxonomic scope" value="Bacteria"/>
</dbReference>
<organism evidence="22 23">
    <name type="scientific">Spirochaeta lutea</name>
    <dbReference type="NCBI Taxonomy" id="1480694"/>
    <lineage>
        <taxon>Bacteria</taxon>
        <taxon>Pseudomonadati</taxon>
        <taxon>Spirochaetota</taxon>
        <taxon>Spirochaetia</taxon>
        <taxon>Spirochaetales</taxon>
        <taxon>Spirochaetaceae</taxon>
        <taxon>Spirochaeta</taxon>
    </lineage>
</organism>
<keyword evidence="4" id="KW-0132">Cell division</keyword>
<dbReference type="GO" id="GO:0071555">
    <property type="term" value="P:cell wall organization"/>
    <property type="evidence" value="ECO:0007669"/>
    <property type="project" value="UniProtKB-KW"/>
</dbReference>
<keyword evidence="11 21" id="KW-0472">Membrane</keyword>
<dbReference type="Proteomes" id="UP000029692">
    <property type="component" value="Unassembled WGS sequence"/>
</dbReference>
<evidence type="ECO:0000256" key="2">
    <source>
        <dbReference type="ARBA" id="ARBA00004752"/>
    </source>
</evidence>
<evidence type="ECO:0000256" key="17">
    <source>
        <dbReference type="ARBA" id="ARBA00041185"/>
    </source>
</evidence>
<feature type="transmembrane region" description="Helical" evidence="21">
    <location>
        <begin position="173"/>
        <end position="190"/>
    </location>
</feature>
<comment type="catalytic activity">
    <reaction evidence="20">
        <text>[GlcNAc-(1-&gt;4)-Mur2Ac(oyl-L-Ala-gamma-D-Glu-L-Lys-D-Ala-D-Ala)](n)-di-trans,octa-cis-undecaprenyl diphosphate + beta-D-GlcNAc-(1-&gt;4)-Mur2Ac(oyl-L-Ala-gamma-D-Glu-L-Lys-D-Ala-D-Ala)-di-trans,octa-cis-undecaprenyl diphosphate = [GlcNAc-(1-&gt;4)-Mur2Ac(oyl-L-Ala-gamma-D-Glu-L-Lys-D-Ala-D-Ala)](n+1)-di-trans,octa-cis-undecaprenyl diphosphate + di-trans,octa-cis-undecaprenyl diphosphate + H(+)</text>
        <dbReference type="Rhea" id="RHEA:23708"/>
        <dbReference type="Rhea" id="RHEA-COMP:9602"/>
        <dbReference type="Rhea" id="RHEA-COMP:9603"/>
        <dbReference type="ChEBI" id="CHEBI:15378"/>
        <dbReference type="ChEBI" id="CHEBI:58405"/>
        <dbReference type="ChEBI" id="CHEBI:60033"/>
        <dbReference type="ChEBI" id="CHEBI:78435"/>
        <dbReference type="EC" id="2.4.99.28"/>
    </reaction>
</comment>
<evidence type="ECO:0000256" key="5">
    <source>
        <dbReference type="ARBA" id="ARBA00022676"/>
    </source>
</evidence>
<evidence type="ECO:0000256" key="14">
    <source>
        <dbReference type="ARBA" id="ARBA00032370"/>
    </source>
</evidence>
<evidence type="ECO:0000256" key="10">
    <source>
        <dbReference type="ARBA" id="ARBA00022989"/>
    </source>
</evidence>
<evidence type="ECO:0000313" key="23">
    <source>
        <dbReference type="Proteomes" id="UP000029692"/>
    </source>
</evidence>
<comment type="similarity">
    <text evidence="16">Belongs to the SEDS family. FtsW subfamily.</text>
</comment>
<dbReference type="STRING" id="1480694.DC28_02255"/>
<gene>
    <name evidence="22" type="ORF">DC28_02255</name>
</gene>
<keyword evidence="10 21" id="KW-1133">Transmembrane helix</keyword>
<dbReference type="NCBIfam" id="TIGR02614">
    <property type="entry name" value="ftsW"/>
    <property type="match status" value="1"/>
</dbReference>
<dbReference type="GO" id="GO:0015648">
    <property type="term" value="F:lipid-linked peptidoglycan transporter activity"/>
    <property type="evidence" value="ECO:0007669"/>
    <property type="project" value="TreeGrafter"/>
</dbReference>
<evidence type="ECO:0000256" key="4">
    <source>
        <dbReference type="ARBA" id="ARBA00022618"/>
    </source>
</evidence>
<evidence type="ECO:0000256" key="18">
    <source>
        <dbReference type="ARBA" id="ARBA00041418"/>
    </source>
</evidence>
<feature type="transmembrane region" description="Helical" evidence="21">
    <location>
        <begin position="82"/>
        <end position="106"/>
    </location>
</feature>
<dbReference type="PANTHER" id="PTHR30474">
    <property type="entry name" value="CELL CYCLE PROTEIN"/>
    <property type="match status" value="1"/>
</dbReference>
<accession>A0A098R036</accession>
<keyword evidence="6" id="KW-0808">Transferase</keyword>
<dbReference type="Pfam" id="PF01098">
    <property type="entry name" value="FTSW_RODA_SPOVE"/>
    <property type="match status" value="1"/>
</dbReference>
<keyword evidence="13" id="KW-0961">Cell wall biogenesis/degradation</keyword>
<sequence>MGQRFRLEKLDKKPHNLLLVISTVAILGTGLAMLLSSSFYRGMILFQDPFRFFKNQVVFAGVGLGLAYGISRIPVDFIRKSVPFLLVGSYLSLLLVFVPGIGLTLMGATRWLNLGFTSIQPSEFVKITMVLYLAFILSKKQDQLNDLGNTLLPPFLAAAGFVFLVVIQNDFSSAIFMAVMAMLMFFIAGVRMMYFTALVTITLPLGLLALLTEEYRVQRIITFIAPHRDPTGAGFQVLSSQQALASGGFWGRGIGQGVRKLGNLPEAYSDFVFAVVGEEAGFIGVLGVVVLFAVFAVAGYRIAMSRGVSFTGFAAFGLTSLILFQSLTNFAVVVGLIPATGIPLPFFSSGGSSLLSTLIIVGLLGAFSRQGDSTLEAENG</sequence>
<proteinExistence type="inferred from homology"/>
<keyword evidence="12" id="KW-0131">Cell cycle</keyword>
<feature type="transmembrane region" description="Helical" evidence="21">
    <location>
        <begin position="195"/>
        <end position="212"/>
    </location>
</feature>
<feature type="transmembrane region" description="Helical" evidence="21">
    <location>
        <begin position="280"/>
        <end position="300"/>
    </location>
</feature>
<keyword evidence="5" id="KW-0328">Glycosyltransferase</keyword>
<feature type="transmembrane region" description="Helical" evidence="21">
    <location>
        <begin position="118"/>
        <end position="138"/>
    </location>
</feature>
<evidence type="ECO:0000256" key="1">
    <source>
        <dbReference type="ARBA" id="ARBA00004651"/>
    </source>
</evidence>
<dbReference type="GO" id="GO:0009252">
    <property type="term" value="P:peptidoglycan biosynthetic process"/>
    <property type="evidence" value="ECO:0007669"/>
    <property type="project" value="UniProtKB-KW"/>
</dbReference>
<feature type="transmembrane region" description="Helical" evidence="21">
    <location>
        <begin position="312"/>
        <end position="338"/>
    </location>
</feature>
<keyword evidence="9" id="KW-0573">Peptidoglycan synthesis</keyword>
<dbReference type="PANTHER" id="PTHR30474:SF2">
    <property type="entry name" value="PEPTIDOGLYCAN GLYCOSYLTRANSFERASE FTSW-RELATED"/>
    <property type="match status" value="1"/>
</dbReference>
<evidence type="ECO:0000313" key="22">
    <source>
        <dbReference type="EMBL" id="KGE73510.1"/>
    </source>
</evidence>
<dbReference type="EMBL" id="JNUP01000023">
    <property type="protein sequence ID" value="KGE73510.1"/>
    <property type="molecule type" value="Genomic_DNA"/>
</dbReference>
<dbReference type="GO" id="GO:0008955">
    <property type="term" value="F:peptidoglycan glycosyltransferase activity"/>
    <property type="evidence" value="ECO:0007669"/>
    <property type="project" value="UniProtKB-EC"/>
</dbReference>
<dbReference type="InterPro" id="IPR001182">
    <property type="entry name" value="FtsW/RodA"/>
</dbReference>
<protein>
    <recommendedName>
        <fullName evidence="17">Probable peptidoglycan glycosyltransferase FtsW</fullName>
        <ecNumber evidence="19">2.4.99.28</ecNumber>
    </recommendedName>
    <alternativeName>
        <fullName evidence="18">Cell division protein FtsW</fullName>
    </alternativeName>
    <alternativeName>
        <fullName evidence="15">Cell wall polymerase</fullName>
    </alternativeName>
    <alternativeName>
        <fullName evidence="14">Peptidoglycan polymerase</fullName>
    </alternativeName>
</protein>
<evidence type="ECO:0000256" key="3">
    <source>
        <dbReference type="ARBA" id="ARBA00022475"/>
    </source>
</evidence>
<keyword evidence="3" id="KW-1003">Cell membrane</keyword>
<dbReference type="InterPro" id="IPR013437">
    <property type="entry name" value="FtsW"/>
</dbReference>
<feature type="transmembrane region" description="Helical" evidence="21">
    <location>
        <begin position="344"/>
        <end position="367"/>
    </location>
</feature>
<evidence type="ECO:0000256" key="7">
    <source>
        <dbReference type="ARBA" id="ARBA00022692"/>
    </source>
</evidence>
<keyword evidence="8" id="KW-0133">Cell shape</keyword>
<feature type="transmembrane region" description="Helical" evidence="21">
    <location>
        <begin position="16"/>
        <end position="40"/>
    </location>
</feature>
<comment type="caution">
    <text evidence="22">The sequence shown here is derived from an EMBL/GenBank/DDBJ whole genome shotgun (WGS) entry which is preliminary data.</text>
</comment>
<evidence type="ECO:0000256" key="9">
    <source>
        <dbReference type="ARBA" id="ARBA00022984"/>
    </source>
</evidence>
<dbReference type="GO" id="GO:0008360">
    <property type="term" value="P:regulation of cell shape"/>
    <property type="evidence" value="ECO:0007669"/>
    <property type="project" value="UniProtKB-KW"/>
</dbReference>
<evidence type="ECO:0000256" key="15">
    <source>
        <dbReference type="ARBA" id="ARBA00033270"/>
    </source>
</evidence>
<feature type="transmembrane region" description="Helical" evidence="21">
    <location>
        <begin position="150"/>
        <end position="167"/>
    </location>
</feature>
<evidence type="ECO:0000256" key="20">
    <source>
        <dbReference type="ARBA" id="ARBA00049902"/>
    </source>
</evidence>
<comment type="pathway">
    <text evidence="2">Cell wall biogenesis; peptidoglycan biosynthesis.</text>
</comment>
<dbReference type="RefSeq" id="WP_037545303.1">
    <property type="nucleotide sequence ID" value="NZ_JNUP01000023.1"/>
</dbReference>
<dbReference type="GO" id="GO:0005886">
    <property type="term" value="C:plasma membrane"/>
    <property type="evidence" value="ECO:0007669"/>
    <property type="project" value="UniProtKB-SubCell"/>
</dbReference>
<dbReference type="GO" id="GO:0051301">
    <property type="term" value="P:cell division"/>
    <property type="evidence" value="ECO:0007669"/>
    <property type="project" value="UniProtKB-KW"/>
</dbReference>
<name>A0A098R036_9SPIO</name>
<keyword evidence="7 21" id="KW-0812">Transmembrane</keyword>
<evidence type="ECO:0000256" key="19">
    <source>
        <dbReference type="ARBA" id="ARBA00044770"/>
    </source>
</evidence>
<evidence type="ECO:0000256" key="8">
    <source>
        <dbReference type="ARBA" id="ARBA00022960"/>
    </source>
</evidence>
<evidence type="ECO:0000256" key="12">
    <source>
        <dbReference type="ARBA" id="ARBA00023306"/>
    </source>
</evidence>
<evidence type="ECO:0000256" key="16">
    <source>
        <dbReference type="ARBA" id="ARBA00038053"/>
    </source>
</evidence>
<reference evidence="22 23" key="1">
    <citation type="submission" date="2014-05" db="EMBL/GenBank/DDBJ databases">
        <title>De novo Genome Sequence of Spirocheata sp.</title>
        <authorList>
            <person name="Shivani Y."/>
            <person name="Subhash Y."/>
            <person name="Tushar L."/>
            <person name="Sasikala C."/>
            <person name="Ramana C.V."/>
        </authorList>
    </citation>
    <scope>NUCLEOTIDE SEQUENCE [LARGE SCALE GENOMIC DNA]</scope>
    <source>
        <strain evidence="22 23">JC230</strain>
    </source>
</reference>
<evidence type="ECO:0000256" key="21">
    <source>
        <dbReference type="SAM" id="Phobius"/>
    </source>
</evidence>
<evidence type="ECO:0000256" key="11">
    <source>
        <dbReference type="ARBA" id="ARBA00023136"/>
    </source>
</evidence>